<evidence type="ECO:0000313" key="1">
    <source>
        <dbReference type="EMBL" id="EGA68738.1"/>
    </source>
</evidence>
<accession>E8MBF5</accession>
<name>E8MBF5_PHOS4</name>
<protein>
    <submittedName>
        <fullName evidence="1">Uncharacterized protein</fullName>
    </submittedName>
</protein>
<dbReference type="Proteomes" id="UP000006228">
    <property type="component" value="Unassembled WGS sequence"/>
</dbReference>
<proteinExistence type="predicted"/>
<dbReference type="EMBL" id="AEVT01000099">
    <property type="protein sequence ID" value="EGA68738.1"/>
    <property type="molecule type" value="Genomic_DNA"/>
</dbReference>
<dbReference type="AlphaFoldDB" id="E8MBF5"/>
<comment type="caution">
    <text evidence="1">The sequence shown here is derived from an EMBL/GenBank/DDBJ whole genome shotgun (WGS) entry which is preliminary data.</text>
</comment>
<sequence length="58" mass="6809">MHDFAFVVIEIALQHRALFFIRQSLTFNLTMIDEALTSFQFVPTFAGVTFTYIHNFYS</sequence>
<evidence type="ECO:0000313" key="2">
    <source>
        <dbReference type="Proteomes" id="UP000006228"/>
    </source>
</evidence>
<gene>
    <name evidence="1" type="ORF">VISI1226_03820</name>
</gene>
<reference evidence="1 2" key="1">
    <citation type="journal article" date="2012" name="Int. J. Syst. Evol. Microbiol.">
        <title>Vibrio caribbeanicus sp. nov., isolated from the marine sponge Scleritoderma cyanea.</title>
        <authorList>
            <person name="Hoffmann M."/>
            <person name="Monday S.R."/>
            <person name="Allard M.W."/>
            <person name="Strain E.A."/>
            <person name="Whittaker P."/>
            <person name="Naum M."/>
            <person name="McCarthy P.J."/>
            <person name="Lopez J.V."/>
            <person name="Fischer M."/>
            <person name="Brown E.W."/>
        </authorList>
    </citation>
    <scope>NUCLEOTIDE SEQUENCE [LARGE SCALE GENOMIC DNA]</scope>
    <source>
        <strain evidence="2">DSMZ 21326</strain>
    </source>
</reference>
<organism evidence="1 2">
    <name type="scientific">Vibrio sinaloensis DSM 21326</name>
    <dbReference type="NCBI Taxonomy" id="945550"/>
    <lineage>
        <taxon>Bacteria</taxon>
        <taxon>Pseudomonadati</taxon>
        <taxon>Pseudomonadota</taxon>
        <taxon>Gammaproteobacteria</taxon>
        <taxon>Vibrionales</taxon>
        <taxon>Vibrionaceae</taxon>
        <taxon>Vibrio</taxon>
        <taxon>Vibrio oreintalis group</taxon>
    </lineage>
</organism>